<evidence type="ECO:0000256" key="5">
    <source>
        <dbReference type="SAM" id="MobiDB-lite"/>
    </source>
</evidence>
<feature type="region of interest" description="Disordered" evidence="5">
    <location>
        <begin position="41"/>
        <end position="74"/>
    </location>
</feature>
<evidence type="ECO:0000256" key="1">
    <source>
        <dbReference type="ARBA" id="ARBA00004555"/>
    </source>
</evidence>
<sequence length="1358" mass="149001">MSCNLRSVIPAHFQPSDVVVPSPSMQAVLSRVHRIVVPPAAAEDASPAADELADVASSPTVRDSPPEATQGASAETKADIALAVERLQFATLLGERKKAVEALQSLAQKFGRSAGDEPSVEEQALGDAAVPAVLAALVSDPRDTELMEAMLELLQAVVTGAPTAALLLLEQPTQSATPWGMQTCLTLLQDPSPWIRGPAVALVRALQEAQPAAFAKAVLECKEGLRRLLEVVEDRREHIRDAALAVLGQLTGRDKNAQQFLAFEEGFARLFQIMEAEGLTQDGASPASSVIADCLQIVNNMLRDNLMTQTLFMEMAYLESHVSRILRLAGVDGGDEEDDAAALGRRKRVLKLGLQLVRFLVAGLYEGARESLLDELALRDRSRKIQELARIQSLVARQESLMGAVGELACCRSDALTDLRLQALDLLRLVTENNGGAQMILVNMYASPSGRNVFAELLNLDVGNESDESPVAAAASALLDSLFQENEGARMAVLQHIQTPPPPPMSTGNDATGGYDTFSVPPSAGRVLLDAFVSNTEFIMQCDEYSVAETLNARLVVAWKASHRLAGLLGESSYCKELALRVPADYDDSEARAVSGGLFLSRCLRLLRDSSKDELGAALQSIVFQAKLSVLLLLIRWCHGCPKAVREIVGSVANLSVLVDSLSDRPTTSSLRSSSETTQIRGLIALLLGCCLEFLCEDEEEQALKIASTAVTEAATDDGQGLQMTRDQFLQMVSKRVGLECFTDALVQFQQTPAMLACARASLSQSSRTLLAYRATYDIGDENAADEGSSDDEAHYLFMLYERSFTSFYREMAEQIQKRVIAIYTGVDRGAAPSSSVDSGAPSAMGAYQDLIRMQDKQIHDLQRQVGELKRHESGPEVGKIDFTKKHEREQQLLEQLDAQRKQYEREKADFENKIKNMSETAIEMETRVNGLTMAYEQLEREHQERGQSDEGVVQAASDLPDSIRTQLAALQAELDAERESNRRLRSEATGTKSFGATQALREKTDAELANARLTKQLEELRVENQRKEEELTECNQMIEILTEGQTLHKNDNERLKARLAEAESRSSQPGGAGETEFKSVVDGLIDEKARLERRLKELEAAARAAYEKDQEVLRQRIQEVEQARRASPPVSVECATLDTALPNNEVLSTETPNSEEPHEVNTEDHRLKELVSTQLEELKELRALVVEMETVAKEHEAQVQQTSFLQELVAGYDVQSRRDREKFDATVRELEDELARAFLEKKDAGRKAKAAVKELENEVARLFLAKVELEKELAGRQQGEDTSQTENGEILSANGSFRRSVESDNSSDSTVDDLLVLVASLEIQCSVLRETLKEAQGEDAVAVAVELSRQRGAVVSV</sequence>
<dbReference type="EMBL" id="BSXW01001111">
    <property type="protein sequence ID" value="GMF33766.1"/>
    <property type="molecule type" value="Genomic_DNA"/>
</dbReference>
<dbReference type="SUPFAM" id="SSF48371">
    <property type="entry name" value="ARM repeat"/>
    <property type="match status" value="1"/>
</dbReference>
<dbReference type="Proteomes" id="UP001165083">
    <property type="component" value="Unassembled WGS sequence"/>
</dbReference>
<dbReference type="InterPro" id="IPR016024">
    <property type="entry name" value="ARM-type_fold"/>
</dbReference>
<keyword evidence="2" id="KW-0333">Golgi apparatus</keyword>
<name>A0A9W7CLA0_9STRA</name>
<dbReference type="GO" id="GO:0006888">
    <property type="term" value="P:endoplasmic reticulum to Golgi vesicle-mediated transport"/>
    <property type="evidence" value="ECO:0007669"/>
    <property type="project" value="TreeGrafter"/>
</dbReference>
<dbReference type="OrthoDB" id="198977at2759"/>
<proteinExistence type="predicted"/>
<evidence type="ECO:0000313" key="8">
    <source>
        <dbReference type="Proteomes" id="UP001165083"/>
    </source>
</evidence>
<dbReference type="GO" id="GO:0005783">
    <property type="term" value="C:endoplasmic reticulum"/>
    <property type="evidence" value="ECO:0007669"/>
    <property type="project" value="TreeGrafter"/>
</dbReference>
<dbReference type="PANTHER" id="PTHR10013:SF0">
    <property type="entry name" value="GENERAL VESICULAR TRANSPORT FACTOR P115"/>
    <property type="match status" value="1"/>
</dbReference>
<evidence type="ECO:0000313" key="7">
    <source>
        <dbReference type="EMBL" id="GMF33766.1"/>
    </source>
</evidence>
<dbReference type="Gene3D" id="1.25.10.10">
    <property type="entry name" value="Leucine-rich Repeat Variant"/>
    <property type="match status" value="1"/>
</dbReference>
<evidence type="ECO:0000256" key="2">
    <source>
        <dbReference type="ARBA" id="ARBA00023034"/>
    </source>
</evidence>
<dbReference type="GO" id="GO:0005795">
    <property type="term" value="C:Golgi stack"/>
    <property type="evidence" value="ECO:0007669"/>
    <property type="project" value="TreeGrafter"/>
</dbReference>
<evidence type="ECO:0000256" key="4">
    <source>
        <dbReference type="SAM" id="Coils"/>
    </source>
</evidence>
<accession>A0A9W7CLA0</accession>
<evidence type="ECO:0000256" key="3">
    <source>
        <dbReference type="ARBA" id="ARBA00023054"/>
    </source>
</evidence>
<evidence type="ECO:0000259" key="6">
    <source>
        <dbReference type="Pfam" id="PF04869"/>
    </source>
</evidence>
<dbReference type="GO" id="GO:0048211">
    <property type="term" value="P:Golgi vesicle docking"/>
    <property type="evidence" value="ECO:0007669"/>
    <property type="project" value="TreeGrafter"/>
</dbReference>
<reference evidence="7" key="1">
    <citation type="submission" date="2023-04" db="EMBL/GenBank/DDBJ databases">
        <title>Phytophthora lilii NBRC 32176.</title>
        <authorList>
            <person name="Ichikawa N."/>
            <person name="Sato H."/>
            <person name="Tonouchi N."/>
        </authorList>
    </citation>
    <scope>NUCLEOTIDE SEQUENCE</scope>
    <source>
        <strain evidence="7">NBRC 32176</strain>
    </source>
</reference>
<feature type="coiled-coil region" evidence="4">
    <location>
        <begin position="1179"/>
        <end position="1273"/>
    </location>
</feature>
<dbReference type="GO" id="GO:0012507">
    <property type="term" value="C:ER to Golgi transport vesicle membrane"/>
    <property type="evidence" value="ECO:0007669"/>
    <property type="project" value="TreeGrafter"/>
</dbReference>
<dbReference type="GO" id="GO:0000139">
    <property type="term" value="C:Golgi membrane"/>
    <property type="evidence" value="ECO:0007669"/>
    <property type="project" value="InterPro"/>
</dbReference>
<dbReference type="InterPro" id="IPR011989">
    <property type="entry name" value="ARM-like"/>
</dbReference>
<dbReference type="PANTHER" id="PTHR10013">
    <property type="entry name" value="GENERAL VESICULAR TRANSPORT FACTOR P115"/>
    <property type="match status" value="1"/>
</dbReference>
<dbReference type="InterPro" id="IPR024095">
    <property type="entry name" value="Vesicle_P115"/>
</dbReference>
<feature type="region of interest" description="Disordered" evidence="5">
    <location>
        <begin position="1275"/>
        <end position="1309"/>
    </location>
</feature>
<feature type="coiled-coil region" evidence="4">
    <location>
        <begin position="852"/>
        <end position="942"/>
    </location>
</feature>
<keyword evidence="3 4" id="KW-0175">Coiled coil</keyword>
<keyword evidence="8" id="KW-1185">Reference proteome</keyword>
<dbReference type="InterPro" id="IPR006953">
    <property type="entry name" value="Vesicle_Uso1_P115_head"/>
</dbReference>
<feature type="domain" description="Vesicle tethering protein Uso1/P115-like head" evidence="6">
    <location>
        <begin position="451"/>
        <end position="700"/>
    </location>
</feature>
<dbReference type="FunFam" id="1.25.10.10:FF:001598">
    <property type="entry name" value="Uncharacterized protein"/>
    <property type="match status" value="1"/>
</dbReference>
<organism evidence="7 8">
    <name type="scientific">Phytophthora lilii</name>
    <dbReference type="NCBI Taxonomy" id="2077276"/>
    <lineage>
        <taxon>Eukaryota</taxon>
        <taxon>Sar</taxon>
        <taxon>Stramenopiles</taxon>
        <taxon>Oomycota</taxon>
        <taxon>Peronosporomycetes</taxon>
        <taxon>Peronosporales</taxon>
        <taxon>Peronosporaceae</taxon>
        <taxon>Phytophthora</taxon>
    </lineage>
</organism>
<feature type="compositionally biased region" description="Polar residues" evidence="5">
    <location>
        <begin position="1281"/>
        <end position="1309"/>
    </location>
</feature>
<dbReference type="GO" id="GO:0048280">
    <property type="term" value="P:vesicle fusion with Golgi apparatus"/>
    <property type="evidence" value="ECO:0007669"/>
    <property type="project" value="InterPro"/>
</dbReference>
<dbReference type="Pfam" id="PF04869">
    <property type="entry name" value="Uso1_p115_head"/>
    <property type="match status" value="1"/>
</dbReference>
<dbReference type="GO" id="GO:0006886">
    <property type="term" value="P:intracellular protein transport"/>
    <property type="evidence" value="ECO:0007669"/>
    <property type="project" value="InterPro"/>
</dbReference>
<comment type="subcellular location">
    <subcellularLocation>
        <location evidence="1">Golgi apparatus</location>
    </subcellularLocation>
</comment>
<gene>
    <name evidence="7" type="ORF">Plil01_001439800</name>
</gene>
<comment type="caution">
    <text evidence="7">The sequence shown here is derived from an EMBL/GenBank/DDBJ whole genome shotgun (WGS) entry which is preliminary data.</text>
</comment>
<protein>
    <submittedName>
        <fullName evidence="7">Unnamed protein product</fullName>
    </submittedName>
</protein>
<feature type="coiled-coil region" evidence="4">
    <location>
        <begin position="968"/>
        <end position="1124"/>
    </location>
</feature>
<feature type="compositionally biased region" description="Low complexity" evidence="5">
    <location>
        <begin position="41"/>
        <end position="50"/>
    </location>
</feature>